<evidence type="ECO:0000313" key="1">
    <source>
        <dbReference type="Proteomes" id="UP000025227"/>
    </source>
</evidence>
<evidence type="ECO:0000313" key="2">
    <source>
        <dbReference type="WBParaSite" id="HCON_00151130-00001"/>
    </source>
</evidence>
<proteinExistence type="predicted"/>
<accession>A0A7I4YV15</accession>
<organism evidence="1 2">
    <name type="scientific">Haemonchus contortus</name>
    <name type="common">Barber pole worm</name>
    <dbReference type="NCBI Taxonomy" id="6289"/>
    <lineage>
        <taxon>Eukaryota</taxon>
        <taxon>Metazoa</taxon>
        <taxon>Ecdysozoa</taxon>
        <taxon>Nematoda</taxon>
        <taxon>Chromadorea</taxon>
        <taxon>Rhabditida</taxon>
        <taxon>Rhabditina</taxon>
        <taxon>Rhabditomorpha</taxon>
        <taxon>Strongyloidea</taxon>
        <taxon>Trichostrongylidae</taxon>
        <taxon>Haemonchus</taxon>
    </lineage>
</organism>
<dbReference type="Proteomes" id="UP000025227">
    <property type="component" value="Unplaced"/>
</dbReference>
<dbReference type="WBParaSite" id="HCON_00151130-00001">
    <property type="protein sequence ID" value="HCON_00151130-00001"/>
    <property type="gene ID" value="HCON_00151130"/>
</dbReference>
<keyword evidence="1" id="KW-1185">Reference proteome</keyword>
<reference evidence="2" key="1">
    <citation type="submission" date="2020-12" db="UniProtKB">
        <authorList>
            <consortium name="WormBaseParasite"/>
        </authorList>
    </citation>
    <scope>IDENTIFICATION</scope>
    <source>
        <strain evidence="2">MHco3</strain>
    </source>
</reference>
<protein>
    <submittedName>
        <fullName evidence="2">Uncharacterized protein</fullName>
    </submittedName>
</protein>
<dbReference type="AlphaFoldDB" id="A0A7I4YV15"/>
<name>A0A7I4YV15_HAECO</name>
<sequence length="107" mass="12763">MMDDLTLELCRRKRAAWRAFENIEGSEEDKEHPAPRSPFRHCCPSCFDNGCQRDGQVPSQKSLNEKNVDPRVPEVRTIDWTTLARDGDDWRRYRRQLEEIDDQRDDR</sequence>